<feature type="compositionally biased region" description="Basic and acidic residues" evidence="1">
    <location>
        <begin position="280"/>
        <end position="300"/>
    </location>
</feature>
<feature type="region of interest" description="Disordered" evidence="1">
    <location>
        <begin position="181"/>
        <end position="227"/>
    </location>
</feature>
<evidence type="ECO:0000313" key="3">
    <source>
        <dbReference type="Proteomes" id="UP001295684"/>
    </source>
</evidence>
<evidence type="ECO:0000256" key="1">
    <source>
        <dbReference type="SAM" id="MobiDB-lite"/>
    </source>
</evidence>
<dbReference type="EMBL" id="CAMPGE010010541">
    <property type="protein sequence ID" value="CAI2369388.1"/>
    <property type="molecule type" value="Genomic_DNA"/>
</dbReference>
<feature type="compositionally biased region" description="Basic and acidic residues" evidence="1">
    <location>
        <begin position="308"/>
        <end position="324"/>
    </location>
</feature>
<gene>
    <name evidence="2" type="ORF">ECRASSUSDP1_LOCUS10687</name>
</gene>
<accession>A0AAD1XEU8</accession>
<dbReference type="Proteomes" id="UP001295684">
    <property type="component" value="Unassembled WGS sequence"/>
</dbReference>
<dbReference type="AlphaFoldDB" id="A0AAD1XEU8"/>
<evidence type="ECO:0000313" key="2">
    <source>
        <dbReference type="EMBL" id="CAI2369388.1"/>
    </source>
</evidence>
<protein>
    <submittedName>
        <fullName evidence="2">Uncharacterized protein</fullName>
    </submittedName>
</protein>
<keyword evidence="3" id="KW-1185">Reference proteome</keyword>
<comment type="caution">
    <text evidence="2">The sequence shown here is derived from an EMBL/GenBank/DDBJ whole genome shotgun (WGS) entry which is preliminary data.</text>
</comment>
<sequence length="355" mass="40934">MEYEYDLYLSEDPEIDEGRYKEYQESSGPLRLKKNNEFPKIIRKSFEDSLDNILNYDKRKYPKKLMRKIKKTKVSTYRNTEMKDILKKDVDRYLSKASKNRKRNLSIAEIQNTLGSIPHYLKNADKKIALLNSSIQKKKKQISTGQKNDEKMSRISILSTLGNIKSPILIKKAVYNPLETQSSKRAKNDEKFPELNTSAFKKRKPSHSKNEGHNHFSFKKNSALSGTIGARKSKVKLPDLNTPKDDARGFQKFRLAMEDLKSSYEPPSLSSRQKRVLERIAGEEAEPVKAPKPTPRKEEVINPPSPEKSVKKAKPEEVPNGKETDWIIPTERIKMAVAAYKEEIIKNRKPLQESL</sequence>
<reference evidence="2" key="1">
    <citation type="submission" date="2023-07" db="EMBL/GenBank/DDBJ databases">
        <authorList>
            <consortium name="AG Swart"/>
            <person name="Singh M."/>
            <person name="Singh A."/>
            <person name="Seah K."/>
            <person name="Emmerich C."/>
        </authorList>
    </citation>
    <scope>NUCLEOTIDE SEQUENCE</scope>
    <source>
        <strain evidence="2">DP1</strain>
    </source>
</reference>
<name>A0AAD1XEU8_EUPCR</name>
<organism evidence="2 3">
    <name type="scientific">Euplotes crassus</name>
    <dbReference type="NCBI Taxonomy" id="5936"/>
    <lineage>
        <taxon>Eukaryota</taxon>
        <taxon>Sar</taxon>
        <taxon>Alveolata</taxon>
        <taxon>Ciliophora</taxon>
        <taxon>Intramacronucleata</taxon>
        <taxon>Spirotrichea</taxon>
        <taxon>Hypotrichia</taxon>
        <taxon>Euplotida</taxon>
        <taxon>Euplotidae</taxon>
        <taxon>Moneuplotes</taxon>
    </lineage>
</organism>
<proteinExistence type="predicted"/>
<feature type="region of interest" description="Disordered" evidence="1">
    <location>
        <begin position="280"/>
        <end position="324"/>
    </location>
</feature>